<protein>
    <submittedName>
        <fullName evidence="2">Uncharacterized protein</fullName>
    </submittedName>
</protein>
<dbReference type="EMBL" id="DF977446">
    <property type="protein sequence ID" value="GAP82807.2"/>
    <property type="molecule type" value="Genomic_DNA"/>
</dbReference>
<dbReference type="Proteomes" id="UP000054516">
    <property type="component" value="Unassembled WGS sequence"/>
</dbReference>
<feature type="compositionally biased region" description="Basic and acidic residues" evidence="1">
    <location>
        <begin position="130"/>
        <end position="139"/>
    </location>
</feature>
<evidence type="ECO:0000313" key="3">
    <source>
        <dbReference type="Proteomes" id="UP000054516"/>
    </source>
</evidence>
<dbReference type="AlphaFoldDB" id="A0A1S7UHY6"/>
<sequence>MVILRNMSQYEYRPKKIQRRSTAGSQGNGSRPAEGHKSPRRTRSESLKEAAAGRDRVPTPLAERRNEENPRPAGDLAVRRSKVGSDEARRNRPAHDPPYRHDASRSPIRRRNQSKEKARKARAAKGGSAARRETDRGWRENVSPPVKPRALEDDVPMIIECWQ</sequence>
<feature type="compositionally biased region" description="Basic and acidic residues" evidence="1">
    <location>
        <begin position="33"/>
        <end position="70"/>
    </location>
</feature>
<feature type="region of interest" description="Disordered" evidence="1">
    <location>
        <begin position="1"/>
        <end position="149"/>
    </location>
</feature>
<feature type="compositionally biased region" description="Basic and acidic residues" evidence="1">
    <location>
        <begin position="83"/>
        <end position="104"/>
    </location>
</feature>
<feature type="compositionally biased region" description="Basic residues" evidence="1">
    <location>
        <begin position="107"/>
        <end position="123"/>
    </location>
</feature>
<reference evidence="2" key="1">
    <citation type="submission" date="2016-03" db="EMBL/GenBank/DDBJ databases">
        <title>Draft genome sequence of Rosellinia necatrix.</title>
        <authorList>
            <person name="Kanematsu S."/>
        </authorList>
    </citation>
    <scope>NUCLEOTIDE SEQUENCE [LARGE SCALE GENOMIC DNA]</scope>
    <source>
        <strain evidence="2">W97</strain>
    </source>
</reference>
<evidence type="ECO:0000313" key="2">
    <source>
        <dbReference type="EMBL" id="GAP82807.2"/>
    </source>
</evidence>
<accession>A0A1S7UHY6</accession>
<feature type="compositionally biased region" description="Polar residues" evidence="1">
    <location>
        <begin position="20"/>
        <end position="29"/>
    </location>
</feature>
<gene>
    <name evidence="2" type="ORF">SAMD00023353_0103400</name>
</gene>
<evidence type="ECO:0000256" key="1">
    <source>
        <dbReference type="SAM" id="MobiDB-lite"/>
    </source>
</evidence>
<name>A0A1S7UHY6_ROSNE</name>
<proteinExistence type="predicted"/>
<keyword evidence="3" id="KW-1185">Reference proteome</keyword>
<dbReference type="OrthoDB" id="4772168at2759"/>
<organism evidence="2">
    <name type="scientific">Rosellinia necatrix</name>
    <name type="common">White root-rot fungus</name>
    <dbReference type="NCBI Taxonomy" id="77044"/>
    <lineage>
        <taxon>Eukaryota</taxon>
        <taxon>Fungi</taxon>
        <taxon>Dikarya</taxon>
        <taxon>Ascomycota</taxon>
        <taxon>Pezizomycotina</taxon>
        <taxon>Sordariomycetes</taxon>
        <taxon>Xylariomycetidae</taxon>
        <taxon>Xylariales</taxon>
        <taxon>Xylariaceae</taxon>
        <taxon>Rosellinia</taxon>
    </lineage>
</organism>